<gene>
    <name evidence="1" type="ORF">BO78DRAFT_393756</name>
</gene>
<proteinExistence type="predicted"/>
<dbReference type="AlphaFoldDB" id="A0A319EN76"/>
<accession>A0A319EN76</accession>
<evidence type="ECO:0000313" key="1">
    <source>
        <dbReference type="EMBL" id="PYI10781.1"/>
    </source>
</evidence>
<evidence type="ECO:0000313" key="2">
    <source>
        <dbReference type="Proteomes" id="UP000248423"/>
    </source>
</evidence>
<keyword evidence="2" id="KW-1185">Reference proteome</keyword>
<dbReference type="OrthoDB" id="4499271at2759"/>
<organism evidence="1 2">
    <name type="scientific">Aspergillus sclerotiicarbonarius (strain CBS 121057 / IBT 28362)</name>
    <dbReference type="NCBI Taxonomy" id="1448318"/>
    <lineage>
        <taxon>Eukaryota</taxon>
        <taxon>Fungi</taxon>
        <taxon>Dikarya</taxon>
        <taxon>Ascomycota</taxon>
        <taxon>Pezizomycotina</taxon>
        <taxon>Eurotiomycetes</taxon>
        <taxon>Eurotiomycetidae</taxon>
        <taxon>Eurotiales</taxon>
        <taxon>Aspergillaceae</taxon>
        <taxon>Aspergillus</taxon>
        <taxon>Aspergillus subgen. Circumdati</taxon>
    </lineage>
</organism>
<protein>
    <submittedName>
        <fullName evidence="1">Uncharacterized protein</fullName>
    </submittedName>
</protein>
<name>A0A319EN76_ASPSB</name>
<dbReference type="VEuPathDB" id="FungiDB:BO78DRAFT_393756"/>
<sequence>MQYASKEPRADQPANQYPVKMAVPARYLEAMCLLKIRDVEGYDTYRTWDMAIACFVDYMSDEEHIMYQVKETERLRRALEKKWREDPSCRLRPTWDKWKPQRERAIQAVLQKI</sequence>
<reference evidence="1 2" key="1">
    <citation type="submission" date="2018-02" db="EMBL/GenBank/DDBJ databases">
        <title>The genomes of Aspergillus section Nigri reveals drivers in fungal speciation.</title>
        <authorList>
            <consortium name="DOE Joint Genome Institute"/>
            <person name="Vesth T.C."/>
            <person name="Nybo J."/>
            <person name="Theobald S."/>
            <person name="Brandl J."/>
            <person name="Frisvad J.C."/>
            <person name="Nielsen K.F."/>
            <person name="Lyhne E.K."/>
            <person name="Kogle M.E."/>
            <person name="Kuo A."/>
            <person name="Riley R."/>
            <person name="Clum A."/>
            <person name="Nolan M."/>
            <person name="Lipzen A."/>
            <person name="Salamov A."/>
            <person name="Henrissat B."/>
            <person name="Wiebenga A."/>
            <person name="De vries R.P."/>
            <person name="Grigoriev I.V."/>
            <person name="Mortensen U.H."/>
            <person name="Andersen M.R."/>
            <person name="Baker S.E."/>
        </authorList>
    </citation>
    <scope>NUCLEOTIDE SEQUENCE [LARGE SCALE GENOMIC DNA]</scope>
    <source>
        <strain evidence="1 2">CBS 121057</strain>
    </source>
</reference>
<dbReference type="Proteomes" id="UP000248423">
    <property type="component" value="Unassembled WGS sequence"/>
</dbReference>
<dbReference type="EMBL" id="KZ826320">
    <property type="protein sequence ID" value="PYI10781.1"/>
    <property type="molecule type" value="Genomic_DNA"/>
</dbReference>